<sequence>MVIQSLLFIKNKYLFPPFELSPTKIFPKNTPHQNYENCLHAWQISRFI</sequence>
<dbReference type="Proteomes" id="UP000010367">
    <property type="component" value="Chromosome"/>
</dbReference>
<evidence type="ECO:0000313" key="1">
    <source>
        <dbReference type="EMBL" id="AFY82277.1"/>
    </source>
</evidence>
<dbReference type="HOGENOM" id="CLU_3155620_0_0_3"/>
<dbReference type="InParanoid" id="K9THF2"/>
<name>K9THF2_9CYAN</name>
<reference evidence="1 2" key="1">
    <citation type="submission" date="2012-06" db="EMBL/GenBank/DDBJ databases">
        <title>Finished chromosome of genome of Oscillatoria acuminata PCC 6304.</title>
        <authorList>
            <consortium name="US DOE Joint Genome Institute"/>
            <person name="Gugger M."/>
            <person name="Coursin T."/>
            <person name="Rippka R."/>
            <person name="Tandeau De Marsac N."/>
            <person name="Huntemann M."/>
            <person name="Wei C.-L."/>
            <person name="Han J."/>
            <person name="Detter J.C."/>
            <person name="Han C."/>
            <person name="Tapia R."/>
            <person name="Davenport K."/>
            <person name="Daligault H."/>
            <person name="Erkkila T."/>
            <person name="Gu W."/>
            <person name="Munk A.C.C."/>
            <person name="Teshima H."/>
            <person name="Xu Y."/>
            <person name="Chain P."/>
            <person name="Chen A."/>
            <person name="Krypides N."/>
            <person name="Mavromatis K."/>
            <person name="Markowitz V."/>
            <person name="Szeto E."/>
            <person name="Ivanova N."/>
            <person name="Mikhailova N."/>
            <person name="Ovchinnikova G."/>
            <person name="Pagani I."/>
            <person name="Pati A."/>
            <person name="Goodwin L."/>
            <person name="Peters L."/>
            <person name="Pitluck S."/>
            <person name="Woyke T."/>
            <person name="Kerfeld C."/>
        </authorList>
    </citation>
    <scope>NUCLEOTIDE SEQUENCE [LARGE SCALE GENOMIC DNA]</scope>
    <source>
        <strain evidence="1 2">PCC 6304</strain>
    </source>
</reference>
<accession>K9THF2</accession>
<proteinExistence type="predicted"/>
<dbReference type="EMBL" id="CP003607">
    <property type="protein sequence ID" value="AFY82277.1"/>
    <property type="molecule type" value="Genomic_DNA"/>
</dbReference>
<gene>
    <name evidence="1" type="ORF">Oscil6304_2663</name>
</gene>
<evidence type="ECO:0000313" key="2">
    <source>
        <dbReference type="Proteomes" id="UP000010367"/>
    </source>
</evidence>
<dbReference type="AlphaFoldDB" id="K9THF2"/>
<protein>
    <submittedName>
        <fullName evidence="1">Uncharacterized protein</fullName>
    </submittedName>
</protein>
<dbReference type="KEGG" id="oac:Oscil6304_2663"/>
<organism evidence="1 2">
    <name type="scientific">Oscillatoria acuminata PCC 6304</name>
    <dbReference type="NCBI Taxonomy" id="56110"/>
    <lineage>
        <taxon>Bacteria</taxon>
        <taxon>Bacillati</taxon>
        <taxon>Cyanobacteriota</taxon>
        <taxon>Cyanophyceae</taxon>
        <taxon>Oscillatoriophycideae</taxon>
        <taxon>Oscillatoriales</taxon>
        <taxon>Oscillatoriaceae</taxon>
        <taxon>Oscillatoria</taxon>
    </lineage>
</organism>
<keyword evidence="2" id="KW-1185">Reference proteome</keyword>